<proteinExistence type="inferred from homology"/>
<feature type="region of interest" description="Disordered" evidence="5">
    <location>
        <begin position="649"/>
        <end position="701"/>
    </location>
</feature>
<keyword evidence="7" id="KW-1185">Reference proteome</keyword>
<dbReference type="PANTHER" id="PTHR46342:SF1">
    <property type="entry name" value="ALPHA-CATULIN"/>
    <property type="match status" value="1"/>
</dbReference>
<comment type="caution">
    <text evidence="6">The sequence shown here is derived from an EMBL/GenBank/DDBJ whole genome shotgun (WGS) entry which is preliminary data.</text>
</comment>
<sequence>MAAGQMSLTSFDPRNLEIKTKSVEQTLLPLVTQISTLVNFKENIIAGSRPKSERALRAALKIGSAVEAAVERFVVVGETIADENPDIQPEMYDACQEARSAGALIANLHNSIIDEVGQSTIGIDKSQLIKAARRLLSSVTRVLLLADRVLVKHILRAEDKIVYSLTKLENTMNFTEFVKIFTEFGGQMVDLAHRTGDRQNDLKSEKRQAQMWVARSCLERLTMLLLTSSKTLLRHPEDQAAKQCRDGVFHQIRISLQLVGICVSDGILPFDPTCYCVQPESGQLLEGPIDIGIQLTANVCIKQLTEMLDMVKMMALIGTGVQERLVSALDSLCEMTQDFTDSAYTAHHHREQILDYLEECRFEMSSFISSQLQDMNEHMRSEIIDVAVERLNRRLKDLRKQLQAVALDQVAAVFRANDDQTILSSIKTCSVSGDIDGVEKYMEKFREHAEHLQELCRLLHHVSVTDALHVYTGHAERNLRALTPLTLLAGRTLCIHPSSRIARENLEVFCDTWAANVNDLSRLAKDLDAAASSRTAAEKQAYMSLPRPGVSSPNNGPNPALCVANPQFCERNLCRGWYSAGGVSPVSNPESSHSSTQNSQHSHISLPSISQNNSACVYMSNSHSNYGVVPKYSNPVSLNLLPNFDLDVPKKKNSPPSYSQSTTTSGYSTVGSSESNGRSKQGHRNGYAQSSGPAHALDSSKIEKEEVVYSTVNKPKLSSPISSTEHSAFTKYHKIDQSATPVADHPTIQLRANSNPKPVPSPAALAARHPNPTILRQDGRSMPSGSKSEKTTQYQTVSAHRSGKAPLAVCDEDDEDLNLNGNEMAPVSRSKRFENRISQILEDLHLEAESLRQLQFSTNNSKRAKHGAMQKPTKPITLDVEVPGSPEKNELQVILEKIPLHCQQLQVLVKSPTVGKSATFSKVDSVISETKSLMNEIAMLVTACFVCATKFEIEFRGTSMSRSGLIDGGDFTQRGSRESTMWRRTPSMRRTPQISEPPPSEPLSSKVNTNAQQFAHSKAMILSLRPTPQAISTCSHLDMQ</sequence>
<feature type="region of interest" description="Disordered" evidence="5">
    <location>
        <begin position="966"/>
        <end position="1006"/>
    </location>
</feature>
<dbReference type="InterPro" id="IPR030045">
    <property type="entry name" value="CTNNAL1"/>
</dbReference>
<feature type="compositionally biased region" description="Low complexity" evidence="5">
    <location>
        <begin position="654"/>
        <end position="675"/>
    </location>
</feature>
<feature type="compositionally biased region" description="Low complexity" evidence="5">
    <location>
        <begin position="585"/>
        <end position="605"/>
    </location>
</feature>
<organism evidence="6 7">
    <name type="scientific">Ditylenchus destructor</name>
    <dbReference type="NCBI Taxonomy" id="166010"/>
    <lineage>
        <taxon>Eukaryota</taxon>
        <taxon>Metazoa</taxon>
        <taxon>Ecdysozoa</taxon>
        <taxon>Nematoda</taxon>
        <taxon>Chromadorea</taxon>
        <taxon>Rhabditida</taxon>
        <taxon>Tylenchina</taxon>
        <taxon>Tylenchomorpha</taxon>
        <taxon>Sphaerularioidea</taxon>
        <taxon>Anguinidae</taxon>
        <taxon>Anguininae</taxon>
        <taxon>Ditylenchus</taxon>
    </lineage>
</organism>
<dbReference type="GO" id="GO:0007266">
    <property type="term" value="P:Rho protein signal transduction"/>
    <property type="evidence" value="ECO:0007669"/>
    <property type="project" value="InterPro"/>
</dbReference>
<dbReference type="GO" id="GO:0051015">
    <property type="term" value="F:actin filament binding"/>
    <property type="evidence" value="ECO:0007669"/>
    <property type="project" value="InterPro"/>
</dbReference>
<reference evidence="6" key="1">
    <citation type="submission" date="2022-01" db="EMBL/GenBank/DDBJ databases">
        <title>Genome Sequence Resource for Two Populations of Ditylenchus destructor, the Migratory Endoparasitic Phytonematode.</title>
        <authorList>
            <person name="Zhang H."/>
            <person name="Lin R."/>
            <person name="Xie B."/>
        </authorList>
    </citation>
    <scope>NUCLEOTIDE SEQUENCE</scope>
    <source>
        <strain evidence="6">BazhouSP</strain>
    </source>
</reference>
<feature type="compositionally biased region" description="Polar residues" evidence="5">
    <location>
        <begin position="783"/>
        <end position="799"/>
    </location>
</feature>
<dbReference type="GO" id="GO:0007155">
    <property type="term" value="P:cell adhesion"/>
    <property type="evidence" value="ECO:0007669"/>
    <property type="project" value="InterPro"/>
</dbReference>
<keyword evidence="4" id="KW-0175">Coiled coil</keyword>
<dbReference type="InterPro" id="IPR036723">
    <property type="entry name" value="Alpha-catenin/vinculin-like_sf"/>
</dbReference>
<dbReference type="AlphaFoldDB" id="A0AAD4MPF3"/>
<comment type="subcellular location">
    <subcellularLocation>
        <location evidence="1">Cytoplasm</location>
    </subcellularLocation>
</comment>
<feature type="region of interest" description="Disordered" evidence="5">
    <location>
        <begin position="585"/>
        <end position="606"/>
    </location>
</feature>
<protein>
    <submittedName>
        <fullName evidence="6">Vinculin family domain-containing protein</fullName>
    </submittedName>
</protein>
<dbReference type="SUPFAM" id="SSF47220">
    <property type="entry name" value="alpha-catenin/vinculin-like"/>
    <property type="match status" value="3"/>
</dbReference>
<evidence type="ECO:0000256" key="5">
    <source>
        <dbReference type="SAM" id="MobiDB-lite"/>
    </source>
</evidence>
<evidence type="ECO:0000313" key="6">
    <source>
        <dbReference type="EMBL" id="KAI1696985.1"/>
    </source>
</evidence>
<dbReference type="GO" id="GO:0045296">
    <property type="term" value="F:cadherin binding"/>
    <property type="evidence" value="ECO:0007669"/>
    <property type="project" value="InterPro"/>
</dbReference>
<gene>
    <name evidence="6" type="ORF">DdX_18756</name>
</gene>
<dbReference type="GO" id="GO:0005737">
    <property type="term" value="C:cytoplasm"/>
    <property type="evidence" value="ECO:0007669"/>
    <property type="project" value="UniProtKB-SubCell"/>
</dbReference>
<dbReference type="EMBL" id="JAKKPZ010000294">
    <property type="protein sequence ID" value="KAI1696985.1"/>
    <property type="molecule type" value="Genomic_DNA"/>
</dbReference>
<accession>A0AAD4MPF3</accession>
<dbReference type="InterPro" id="IPR001033">
    <property type="entry name" value="Alpha_catenin"/>
</dbReference>
<name>A0AAD4MPF3_9BILA</name>
<dbReference type="InterPro" id="IPR006077">
    <property type="entry name" value="Vinculin/catenin"/>
</dbReference>
<keyword evidence="3" id="KW-0963">Cytoplasm</keyword>
<feature type="region of interest" description="Disordered" evidence="5">
    <location>
        <begin position="773"/>
        <end position="803"/>
    </location>
</feature>
<evidence type="ECO:0000256" key="1">
    <source>
        <dbReference type="ARBA" id="ARBA00004496"/>
    </source>
</evidence>
<evidence type="ECO:0000256" key="3">
    <source>
        <dbReference type="ARBA" id="ARBA00022490"/>
    </source>
</evidence>
<dbReference type="Pfam" id="PF01044">
    <property type="entry name" value="Vinculin"/>
    <property type="match status" value="1"/>
</dbReference>
<dbReference type="PANTHER" id="PTHR46342">
    <property type="entry name" value="ALPHA-CATULIN"/>
    <property type="match status" value="1"/>
</dbReference>
<dbReference type="Gene3D" id="1.20.120.230">
    <property type="entry name" value="Alpha-catenin/vinculin-like"/>
    <property type="match status" value="4"/>
</dbReference>
<comment type="similarity">
    <text evidence="2">Belongs to the vinculin/alpha-catenin family.</text>
</comment>
<dbReference type="Proteomes" id="UP001201812">
    <property type="component" value="Unassembled WGS sequence"/>
</dbReference>
<dbReference type="PRINTS" id="PR00805">
    <property type="entry name" value="ALPHACATENIN"/>
</dbReference>
<evidence type="ECO:0000256" key="4">
    <source>
        <dbReference type="SAM" id="Coils"/>
    </source>
</evidence>
<feature type="coiled-coil region" evidence="4">
    <location>
        <begin position="381"/>
        <end position="408"/>
    </location>
</feature>
<dbReference type="GO" id="GO:0071944">
    <property type="term" value="C:cell periphery"/>
    <property type="evidence" value="ECO:0007669"/>
    <property type="project" value="UniProtKB-ARBA"/>
</dbReference>
<evidence type="ECO:0000313" key="7">
    <source>
        <dbReference type="Proteomes" id="UP001201812"/>
    </source>
</evidence>
<evidence type="ECO:0000256" key="2">
    <source>
        <dbReference type="ARBA" id="ARBA00008376"/>
    </source>
</evidence>